<evidence type="ECO:0000313" key="5">
    <source>
        <dbReference type="Proteomes" id="UP000215896"/>
    </source>
</evidence>
<proteinExistence type="inferred from homology"/>
<dbReference type="EMBL" id="NMVO01000015">
    <property type="protein sequence ID" value="OYO11808.1"/>
    <property type="molecule type" value="Genomic_DNA"/>
</dbReference>
<feature type="region of interest" description="Disordered" evidence="2">
    <location>
        <begin position="1"/>
        <end position="35"/>
    </location>
</feature>
<comment type="caution">
    <text evidence="4">The sequence shown here is derived from an EMBL/GenBank/DDBJ whole genome shotgun (WGS) entry which is preliminary data.</text>
</comment>
<dbReference type="PANTHER" id="PTHR33606:SF3">
    <property type="entry name" value="PROTEIN YCII"/>
    <property type="match status" value="1"/>
</dbReference>
<feature type="domain" description="YCII-related" evidence="3">
    <location>
        <begin position="47"/>
        <end position="123"/>
    </location>
</feature>
<dbReference type="Pfam" id="PF03795">
    <property type="entry name" value="YCII"/>
    <property type="match status" value="1"/>
</dbReference>
<feature type="compositionally biased region" description="Gly residues" evidence="2">
    <location>
        <begin position="1"/>
        <end position="16"/>
    </location>
</feature>
<gene>
    <name evidence="4" type="ORF">CGZ94_15540</name>
</gene>
<evidence type="ECO:0000313" key="4">
    <source>
        <dbReference type="EMBL" id="OYO11808.1"/>
    </source>
</evidence>
<dbReference type="InterPro" id="IPR011008">
    <property type="entry name" value="Dimeric_a/b-barrel"/>
</dbReference>
<dbReference type="InterPro" id="IPR051807">
    <property type="entry name" value="Sec-metab_biosynth-assoc"/>
</dbReference>
<dbReference type="OrthoDB" id="8968203at2"/>
<comment type="similarity">
    <text evidence="1">Belongs to the YciI family.</text>
</comment>
<dbReference type="Proteomes" id="UP000215896">
    <property type="component" value="Unassembled WGS sequence"/>
</dbReference>
<sequence length="134" mass="14360">MGTEARGGTGHQGGAVQGERGTVRDAHAGQPSGPILGAMPTYAVHYLYSDDTDKRMQVRPDHRDYLAKQDGLLAGGAYPPSEEPPAGLLIFRGESREAVAAILAEDPYQTNGLVKEVRIVEWRPVLGSAIDHLN</sequence>
<accession>A0A255G7B0</accession>
<dbReference type="Gene3D" id="3.30.70.1060">
    <property type="entry name" value="Dimeric alpha+beta barrel"/>
    <property type="match status" value="1"/>
</dbReference>
<evidence type="ECO:0000256" key="1">
    <source>
        <dbReference type="ARBA" id="ARBA00007689"/>
    </source>
</evidence>
<dbReference type="AlphaFoldDB" id="A0A255G7B0"/>
<dbReference type="InterPro" id="IPR005545">
    <property type="entry name" value="YCII"/>
</dbReference>
<organism evidence="4 5">
    <name type="scientific">Enemella evansiae</name>
    <dbReference type="NCBI Taxonomy" id="2016499"/>
    <lineage>
        <taxon>Bacteria</taxon>
        <taxon>Bacillati</taxon>
        <taxon>Actinomycetota</taxon>
        <taxon>Actinomycetes</taxon>
        <taxon>Propionibacteriales</taxon>
        <taxon>Propionibacteriaceae</taxon>
        <taxon>Enemella</taxon>
    </lineage>
</organism>
<evidence type="ECO:0000259" key="3">
    <source>
        <dbReference type="Pfam" id="PF03795"/>
    </source>
</evidence>
<evidence type="ECO:0000256" key="2">
    <source>
        <dbReference type="SAM" id="MobiDB-lite"/>
    </source>
</evidence>
<dbReference type="PANTHER" id="PTHR33606">
    <property type="entry name" value="PROTEIN YCII"/>
    <property type="match status" value="1"/>
</dbReference>
<reference evidence="4 5" key="1">
    <citation type="submission" date="2017-07" db="EMBL/GenBank/DDBJ databases">
        <title>Draft whole genome sequences of clinical Proprionibacteriaceae strains.</title>
        <authorList>
            <person name="Bernier A.-M."/>
            <person name="Bernard K."/>
            <person name="Domingo M.-C."/>
        </authorList>
    </citation>
    <scope>NUCLEOTIDE SEQUENCE [LARGE SCALE GENOMIC DNA]</scope>
    <source>
        <strain evidence="4 5">NML 030167</strain>
    </source>
</reference>
<protein>
    <recommendedName>
        <fullName evidence="3">YCII-related domain-containing protein</fullName>
    </recommendedName>
</protein>
<keyword evidence="5" id="KW-1185">Reference proteome</keyword>
<name>A0A255G7B0_9ACTN</name>
<dbReference type="SUPFAM" id="SSF54909">
    <property type="entry name" value="Dimeric alpha+beta barrel"/>
    <property type="match status" value="1"/>
</dbReference>